<dbReference type="AlphaFoldDB" id="A0A915PXA3"/>
<reference evidence="2" key="1">
    <citation type="submission" date="2022-11" db="UniProtKB">
        <authorList>
            <consortium name="WormBaseParasite"/>
        </authorList>
    </citation>
    <scope>IDENTIFICATION</scope>
</reference>
<dbReference type="Proteomes" id="UP000887581">
    <property type="component" value="Unplaced"/>
</dbReference>
<sequence length="87" mass="9895">MRHAQIFTSIAHWKRTYATSAATEGKNETIPLAAIVTPPYFSYSPEEVISSVIGFPRFSVKPSVFTFTREPVTFENHNNLRMNEFSP</sequence>
<protein>
    <submittedName>
        <fullName evidence="2">Uncharacterized protein</fullName>
    </submittedName>
</protein>
<evidence type="ECO:0000313" key="2">
    <source>
        <dbReference type="WBParaSite" id="sdigi.contig326.g7462.t1"/>
    </source>
</evidence>
<organism evidence="1 2">
    <name type="scientific">Setaria digitata</name>
    <dbReference type="NCBI Taxonomy" id="48799"/>
    <lineage>
        <taxon>Eukaryota</taxon>
        <taxon>Metazoa</taxon>
        <taxon>Ecdysozoa</taxon>
        <taxon>Nematoda</taxon>
        <taxon>Chromadorea</taxon>
        <taxon>Rhabditida</taxon>
        <taxon>Spirurina</taxon>
        <taxon>Spiruromorpha</taxon>
        <taxon>Filarioidea</taxon>
        <taxon>Setariidae</taxon>
        <taxon>Setaria</taxon>
    </lineage>
</organism>
<name>A0A915PXA3_9BILA</name>
<proteinExistence type="predicted"/>
<accession>A0A915PXA3</accession>
<evidence type="ECO:0000313" key="1">
    <source>
        <dbReference type="Proteomes" id="UP000887581"/>
    </source>
</evidence>
<dbReference type="WBParaSite" id="sdigi.contig326.g7462.t1">
    <property type="protein sequence ID" value="sdigi.contig326.g7462.t1"/>
    <property type="gene ID" value="sdigi.contig326.g7462"/>
</dbReference>
<keyword evidence="1" id="KW-1185">Reference proteome</keyword>